<dbReference type="Pfam" id="PF18899">
    <property type="entry name" value="DUF5655"/>
    <property type="match status" value="1"/>
</dbReference>
<protein>
    <submittedName>
        <fullName evidence="2">Putative transport protein</fullName>
    </submittedName>
</protein>
<keyword evidence="3" id="KW-1185">Reference proteome</keyword>
<proteinExistence type="predicted"/>
<gene>
    <name evidence="2" type="ORF">DFP96_11533</name>
</gene>
<sequence length="100" mass="11751">MYDDLKAYLLSLGDEVQETVLKYYIAYKKIRNFACVEIHNKHVVLNLNINPDQIKLEEGFTRDLRNVGHFGTGDLRIDLKNNADFQKAKQFILQSYERTK</sequence>
<dbReference type="AlphaFoldDB" id="A0A4R6ZG97"/>
<name>A0A4R6ZG97_9LIST</name>
<accession>A0A4R6ZG97</accession>
<dbReference type="Proteomes" id="UP000295558">
    <property type="component" value="Unassembled WGS sequence"/>
</dbReference>
<dbReference type="RefSeq" id="WP_051993982.1">
    <property type="nucleotide sequence ID" value="NZ_JAASUO010000020.1"/>
</dbReference>
<dbReference type="EMBL" id="SNZK01000015">
    <property type="protein sequence ID" value="TDR51072.1"/>
    <property type="molecule type" value="Genomic_DNA"/>
</dbReference>
<dbReference type="STRING" id="1265846.PROCOU_00315"/>
<evidence type="ECO:0000313" key="2">
    <source>
        <dbReference type="EMBL" id="TDR51072.1"/>
    </source>
</evidence>
<evidence type="ECO:0000259" key="1">
    <source>
        <dbReference type="Pfam" id="PF18899"/>
    </source>
</evidence>
<organism evidence="2 3">
    <name type="scientific">Listeria rocourtiae</name>
    <dbReference type="NCBI Taxonomy" id="647910"/>
    <lineage>
        <taxon>Bacteria</taxon>
        <taxon>Bacillati</taxon>
        <taxon>Bacillota</taxon>
        <taxon>Bacilli</taxon>
        <taxon>Bacillales</taxon>
        <taxon>Listeriaceae</taxon>
        <taxon>Listeria</taxon>
    </lineage>
</organism>
<evidence type="ECO:0000313" key="3">
    <source>
        <dbReference type="Proteomes" id="UP000295558"/>
    </source>
</evidence>
<dbReference type="InterPro" id="IPR043714">
    <property type="entry name" value="DUF5655"/>
</dbReference>
<dbReference type="OrthoDB" id="9798761at2"/>
<feature type="domain" description="DUF5655" evidence="1">
    <location>
        <begin position="2"/>
        <end position="97"/>
    </location>
</feature>
<comment type="caution">
    <text evidence="2">The sequence shown here is derived from an EMBL/GenBank/DDBJ whole genome shotgun (WGS) entry which is preliminary data.</text>
</comment>
<reference evidence="2 3" key="1">
    <citation type="submission" date="2019-03" db="EMBL/GenBank/DDBJ databases">
        <title>Genomic Encyclopedia of Type Strains, Phase III (KMG-III): the genomes of soil and plant-associated and newly described type strains.</title>
        <authorList>
            <person name="Whitman W."/>
        </authorList>
    </citation>
    <scope>NUCLEOTIDE SEQUENCE [LARGE SCALE GENOMIC DNA]</scope>
    <source>
        <strain evidence="2 3">CECT 7972</strain>
    </source>
</reference>